<dbReference type="VEuPathDB" id="VectorBase:AAEL006692"/>
<dbReference type="PROSITE" id="PS50240">
    <property type="entry name" value="TRYPSIN_DOM"/>
    <property type="match status" value="1"/>
</dbReference>
<dbReference type="GO" id="GO:0006508">
    <property type="term" value="P:proteolysis"/>
    <property type="evidence" value="ECO:0007669"/>
    <property type="project" value="UniProtKB-KW"/>
</dbReference>
<dbReference type="SMART" id="SM00020">
    <property type="entry name" value="Tryp_SPc"/>
    <property type="match status" value="1"/>
</dbReference>
<keyword evidence="15" id="KW-1185">Reference proteome</keyword>
<dbReference type="CDD" id="cd00190">
    <property type="entry name" value="Tryp_SPc"/>
    <property type="match status" value="1"/>
</dbReference>
<feature type="domain" description="CUB" evidence="11">
    <location>
        <begin position="30"/>
        <end position="144"/>
    </location>
</feature>
<feature type="chain" id="PRO_5044565980" evidence="10">
    <location>
        <begin position="24"/>
        <end position="400"/>
    </location>
</feature>
<dbReference type="SMART" id="SM00042">
    <property type="entry name" value="CUB"/>
    <property type="match status" value="1"/>
</dbReference>
<dbReference type="InterPro" id="IPR000859">
    <property type="entry name" value="CUB_dom"/>
</dbReference>
<dbReference type="OrthoDB" id="6380398at2759"/>
<evidence type="ECO:0000256" key="2">
    <source>
        <dbReference type="ARBA" id="ARBA00022525"/>
    </source>
</evidence>
<keyword evidence="3" id="KW-0645">Protease</keyword>
<dbReference type="SUPFAM" id="SSF49854">
    <property type="entry name" value="Spermadhesin, CUB domain"/>
    <property type="match status" value="1"/>
</dbReference>
<dbReference type="Gene3D" id="2.40.10.10">
    <property type="entry name" value="Trypsin-like serine proteases"/>
    <property type="match status" value="1"/>
</dbReference>
<reference evidence="13 15" key="1">
    <citation type="submission" date="2017-06" db="EMBL/GenBank/DDBJ databases">
        <title>Aedes aegypti genome working group (AGWG) sequencing and assembly.</title>
        <authorList>
            <consortium name="Aedes aegypti Genome Working Group (AGWG)"/>
            <person name="Matthews B.J."/>
        </authorList>
    </citation>
    <scope>NUCLEOTIDE SEQUENCE [LARGE SCALE GENOMIC DNA]</scope>
    <source>
        <strain evidence="13 15">LVP_AGWG</strain>
    </source>
</reference>
<evidence type="ECO:0000256" key="1">
    <source>
        <dbReference type="ARBA" id="ARBA00004613"/>
    </source>
</evidence>
<evidence type="ECO:0000256" key="10">
    <source>
        <dbReference type="SAM" id="SignalP"/>
    </source>
</evidence>
<feature type="domain" description="Peptidase S1" evidence="12">
    <location>
        <begin position="158"/>
        <end position="393"/>
    </location>
</feature>
<evidence type="ECO:0000256" key="8">
    <source>
        <dbReference type="ARBA" id="ARBA00024195"/>
    </source>
</evidence>
<keyword evidence="4" id="KW-0378">Hydrolase</keyword>
<evidence type="ECO:0000313" key="14">
    <source>
        <dbReference type="EnsemblMetazoa" id="AAEL022561-PA"/>
    </source>
</evidence>
<evidence type="ECO:0000313" key="13">
    <source>
        <dbReference type="EnsemblMetazoa" id="AAEL006692-PA"/>
    </source>
</evidence>
<dbReference type="InterPro" id="IPR035914">
    <property type="entry name" value="Sperma_CUB_dom_sf"/>
</dbReference>
<keyword evidence="5" id="KW-0720">Serine protease</keyword>
<gene>
    <name evidence="14" type="primary">110680807</name>
    <name evidence="13" type="synonym">5568271</name>
</gene>
<dbReference type="EnsemblMetazoa" id="AAEL022561-RA">
    <property type="protein sequence ID" value="AAEL022561-PA"/>
    <property type="gene ID" value="AAEL022561"/>
</dbReference>
<evidence type="ECO:0000313" key="15">
    <source>
        <dbReference type="Proteomes" id="UP000008820"/>
    </source>
</evidence>
<dbReference type="Proteomes" id="UP000008820">
    <property type="component" value="Chromosome 3"/>
</dbReference>
<dbReference type="PRINTS" id="PR00722">
    <property type="entry name" value="CHYMOTRYPSIN"/>
</dbReference>
<evidence type="ECO:0000256" key="4">
    <source>
        <dbReference type="ARBA" id="ARBA00022801"/>
    </source>
</evidence>
<dbReference type="CDD" id="cd00041">
    <property type="entry name" value="CUB"/>
    <property type="match status" value="1"/>
</dbReference>
<evidence type="ECO:0000259" key="11">
    <source>
        <dbReference type="PROSITE" id="PS01180"/>
    </source>
</evidence>
<dbReference type="InterPro" id="IPR001314">
    <property type="entry name" value="Peptidase_S1A"/>
</dbReference>
<evidence type="ECO:0000256" key="5">
    <source>
        <dbReference type="ARBA" id="ARBA00022825"/>
    </source>
</evidence>
<dbReference type="GO" id="GO:0005576">
    <property type="term" value="C:extracellular region"/>
    <property type="evidence" value="ECO:0007669"/>
    <property type="project" value="UniProtKB-SubCell"/>
</dbReference>
<dbReference type="EnsemblMetazoa" id="AAEL006692-RA">
    <property type="protein sequence ID" value="AAEL006692-PA"/>
    <property type="gene ID" value="AAEL006692"/>
</dbReference>
<dbReference type="InterPro" id="IPR009003">
    <property type="entry name" value="Peptidase_S1_PA"/>
</dbReference>
<dbReference type="GO" id="GO:0160032">
    <property type="term" value="P:Toll receptor ligand protein activation cascade"/>
    <property type="evidence" value="ECO:0007669"/>
    <property type="project" value="UniProtKB-ARBA"/>
</dbReference>
<dbReference type="PROSITE" id="PS00134">
    <property type="entry name" value="TRYPSIN_HIS"/>
    <property type="match status" value="1"/>
</dbReference>
<keyword evidence="2" id="KW-0964">Secreted</keyword>
<dbReference type="InterPro" id="IPR018114">
    <property type="entry name" value="TRYPSIN_HIS"/>
</dbReference>
<evidence type="ECO:0000259" key="12">
    <source>
        <dbReference type="PROSITE" id="PS50240"/>
    </source>
</evidence>
<comment type="subcellular location">
    <subcellularLocation>
        <location evidence="1">Secreted</location>
    </subcellularLocation>
</comment>
<dbReference type="Pfam" id="PF00089">
    <property type="entry name" value="Trypsin"/>
    <property type="match status" value="1"/>
</dbReference>
<dbReference type="GO" id="GO:0004252">
    <property type="term" value="F:serine-type endopeptidase activity"/>
    <property type="evidence" value="ECO:0007669"/>
    <property type="project" value="InterPro"/>
</dbReference>
<dbReference type="Pfam" id="PF00431">
    <property type="entry name" value="CUB"/>
    <property type="match status" value="1"/>
</dbReference>
<comment type="caution">
    <text evidence="9">Lacks conserved residue(s) required for the propagation of feature annotation.</text>
</comment>
<comment type="similarity">
    <text evidence="8">Belongs to the peptidase S1 family. CLIP subfamily.</text>
</comment>
<dbReference type="GO" id="GO:0050832">
    <property type="term" value="P:defense response to fungus"/>
    <property type="evidence" value="ECO:0007669"/>
    <property type="project" value="UniProtKB-ARBA"/>
</dbReference>
<proteinExistence type="inferred from homology"/>
<keyword evidence="10" id="KW-0732">Signal</keyword>
<reference evidence="14" key="2">
    <citation type="submission" date="2025-05" db="UniProtKB">
        <authorList>
            <consortium name="EnsemblMetazoa"/>
        </authorList>
    </citation>
    <scope>IDENTIFICATION</scope>
    <source>
        <strain evidence="14">LVP_AGWG</strain>
    </source>
</reference>
<dbReference type="VEuPathDB" id="VectorBase:AAEL022561"/>
<protein>
    <submittedName>
        <fullName evidence="14">Lumbrokinase-3(1) precursor, putative</fullName>
    </submittedName>
</protein>
<organism evidence="14 15">
    <name type="scientific">Aedes aegypti</name>
    <name type="common">Yellowfever mosquito</name>
    <name type="synonym">Culex aegypti</name>
    <dbReference type="NCBI Taxonomy" id="7159"/>
    <lineage>
        <taxon>Eukaryota</taxon>
        <taxon>Metazoa</taxon>
        <taxon>Ecdysozoa</taxon>
        <taxon>Arthropoda</taxon>
        <taxon>Hexapoda</taxon>
        <taxon>Insecta</taxon>
        <taxon>Pterygota</taxon>
        <taxon>Neoptera</taxon>
        <taxon>Endopterygota</taxon>
        <taxon>Diptera</taxon>
        <taxon>Nematocera</taxon>
        <taxon>Culicoidea</taxon>
        <taxon>Culicidae</taxon>
        <taxon>Culicinae</taxon>
        <taxon>Aedini</taxon>
        <taxon>Aedes</taxon>
        <taxon>Stegomyia</taxon>
    </lineage>
</organism>
<evidence type="ECO:0000256" key="3">
    <source>
        <dbReference type="ARBA" id="ARBA00022670"/>
    </source>
</evidence>
<dbReference type="FunFam" id="2.40.10.10:FF:000015">
    <property type="entry name" value="Atrial natriuretic peptide-converting enzyme"/>
    <property type="match status" value="1"/>
</dbReference>
<sequence length="400" mass="43747">MNVYLSISITIVTVYSVLWSADSLGVFSECDTVRTLQEGEVLYIQSPGYGNYYKPNTNCRWRFNAPTGYNVYMNCYDVILPSSTNCLVDRIEVSLNGNALLAGATRYCGLSTFIVQSTVNKLTVGLRSPKTSSGGRFRCQIVANPPSCDCGRRRTTKIVNGMPTLVNEFPMMAGLVSLSARNVFCGATIISNRHALTAAHCLTGQKITNTALIVGDHDLSTGVDTPYSALIPISTFTIHTGYRPQTSANDIAMVRTRDQIVFNAGIGSVCLPWHWSTTTFDNYLVEAVGWGTMDFGAPASSVLRKVNLNVVNYETCRQMLNSTQITKNQICTYADARDTCQYDSGGPVFYTNPNTGIVYHIGVISYGVACASAYPSVNTRTTSYLNWIKANTAGVKYCER</sequence>
<dbReference type="Gene3D" id="2.60.120.290">
    <property type="entry name" value="Spermadhesin, CUB domain"/>
    <property type="match status" value="1"/>
</dbReference>
<evidence type="ECO:0000256" key="7">
    <source>
        <dbReference type="ARBA" id="ARBA00023180"/>
    </source>
</evidence>
<evidence type="ECO:0000256" key="6">
    <source>
        <dbReference type="ARBA" id="ARBA00023157"/>
    </source>
</evidence>
<dbReference type="PROSITE" id="PS01180">
    <property type="entry name" value="CUB"/>
    <property type="match status" value="1"/>
</dbReference>
<accession>A0A1S4FEH1</accession>
<dbReference type="InterPro" id="IPR051487">
    <property type="entry name" value="Ser/Thr_Proteases_Immune/Dev"/>
</dbReference>
<dbReference type="AlphaFoldDB" id="A0A1S4FEH1"/>
<feature type="signal peptide" evidence="10">
    <location>
        <begin position="1"/>
        <end position="23"/>
    </location>
</feature>
<dbReference type="InterPro" id="IPR001254">
    <property type="entry name" value="Trypsin_dom"/>
</dbReference>
<dbReference type="PANTHER" id="PTHR24256">
    <property type="entry name" value="TRYPTASE-RELATED"/>
    <property type="match status" value="1"/>
</dbReference>
<dbReference type="SUPFAM" id="SSF50494">
    <property type="entry name" value="Trypsin-like serine proteases"/>
    <property type="match status" value="1"/>
</dbReference>
<name>A0A1S4FEH1_AEDAE</name>
<keyword evidence="6" id="KW-1015">Disulfide bond</keyword>
<dbReference type="GO" id="GO:0035008">
    <property type="term" value="P:positive regulation of melanization defense response"/>
    <property type="evidence" value="ECO:0007669"/>
    <property type="project" value="UniProtKB-ARBA"/>
</dbReference>
<dbReference type="InterPro" id="IPR043504">
    <property type="entry name" value="Peptidase_S1_PA_chymotrypsin"/>
</dbReference>
<keyword evidence="7" id="KW-0325">Glycoprotein</keyword>
<evidence type="ECO:0000256" key="9">
    <source>
        <dbReference type="PROSITE-ProRule" id="PRU00059"/>
    </source>
</evidence>